<reference evidence="1 2" key="2">
    <citation type="submission" date="2020-06" db="EMBL/GenBank/DDBJ databases">
        <title>Complete Genome Sequence of Clostridium muelleri sp. nov. P21T, an Acid-Alcohol Producing Acetogen Isolated from Old Hay.</title>
        <authorList>
            <person name="Duncan K.E."/>
            <person name="Tanner R.S."/>
        </authorList>
    </citation>
    <scope>NUCLEOTIDE SEQUENCE [LARGE SCALE GENOMIC DNA]</scope>
    <source>
        <strain evidence="1 2">P21</strain>
    </source>
</reference>
<name>A0A7Y0EEU8_9CLOT</name>
<proteinExistence type="predicted"/>
<dbReference type="AlphaFoldDB" id="A0A7Y0EEU8"/>
<organism evidence="1 2">
    <name type="scientific">Clostridium muellerianum</name>
    <dbReference type="NCBI Taxonomy" id="2716538"/>
    <lineage>
        <taxon>Bacteria</taxon>
        <taxon>Bacillati</taxon>
        <taxon>Bacillota</taxon>
        <taxon>Clostridia</taxon>
        <taxon>Eubacteriales</taxon>
        <taxon>Clostridiaceae</taxon>
        <taxon>Clostridium</taxon>
    </lineage>
</organism>
<comment type="caution">
    <text evidence="1">The sequence shown here is derived from an EMBL/GenBank/DDBJ whole genome shotgun (WGS) entry which is preliminary data.</text>
</comment>
<dbReference type="Gene3D" id="1.10.10.10">
    <property type="entry name" value="Winged helix-like DNA-binding domain superfamily/Winged helix DNA-binding domain"/>
    <property type="match status" value="1"/>
</dbReference>
<dbReference type="EMBL" id="JABBNI010000011">
    <property type="protein sequence ID" value="NMM62224.1"/>
    <property type="molecule type" value="Genomic_DNA"/>
</dbReference>
<evidence type="ECO:0000313" key="1">
    <source>
        <dbReference type="EMBL" id="NMM62224.1"/>
    </source>
</evidence>
<dbReference type="RefSeq" id="WP_169296832.1">
    <property type="nucleotide sequence ID" value="NZ_JABBNI010000011.1"/>
</dbReference>
<dbReference type="Gene3D" id="3.40.960.10">
    <property type="entry name" value="VSR Endonuclease"/>
    <property type="match status" value="1"/>
</dbReference>
<keyword evidence="2" id="KW-1185">Reference proteome</keyword>
<protein>
    <submittedName>
        <fullName evidence="1">Uncharacterized protein</fullName>
    </submittedName>
</protein>
<dbReference type="Proteomes" id="UP000537131">
    <property type="component" value="Unassembled WGS sequence"/>
</dbReference>
<dbReference type="InterPro" id="IPR036388">
    <property type="entry name" value="WH-like_DNA-bd_sf"/>
</dbReference>
<gene>
    <name evidence="1" type="ORF">HBE96_05895</name>
</gene>
<sequence length="379" mass="43848">MIENIGIGRKKNSYIEKQKWYKYKCNKCNWHEGWIDESSLLKNGCSCCNGKTVVEGINDIPTTSPNLIKYFLNGIDQAKLYTKSGGDEIYPICPDCGRIKSKKMKIATIYRYGIGCTCSDSISKPNKIMFSVLEQLQVEFETEKIFDWCKYSLNNKLKTGRYDFYVKLNDKEYIIEMDGQWHNSDNNMSGQTKEKSNFIDSEKDRLARENGIQVIRIDCNPSKLEYIKNSIKKSILIDIFDLSTIDWLKVEEFTCTNLVKVACDYKKNNPNMTTNDIGKIMNLSYTTISKYLKRGNSLSWCNYDVQEEITKTSIKNGKANGKKVEIFKDNKSLGIFESSRELERQSLELFGVKLYQSNISIVCLGKRKQYKGYTFKKIQ</sequence>
<reference evidence="1 2" key="1">
    <citation type="submission" date="2020-04" db="EMBL/GenBank/DDBJ databases">
        <authorList>
            <person name="Doyle D.A."/>
        </authorList>
    </citation>
    <scope>NUCLEOTIDE SEQUENCE [LARGE SCALE GENOMIC DNA]</scope>
    <source>
        <strain evidence="1 2">P21</strain>
    </source>
</reference>
<accession>A0A7Y0EEU8</accession>
<evidence type="ECO:0000313" key="2">
    <source>
        <dbReference type="Proteomes" id="UP000537131"/>
    </source>
</evidence>